<sequence>MDFDFHIDGLREQVERLNAAGASDSNLSSRQFWVKHLDALIALQETDSVSSAEVIQALINSLHWAGVAIEHLEERVAVLEAGQSAHGSAES</sequence>
<dbReference type="GeneID" id="92750152"/>
<organism evidence="1 2">
    <name type="scientific">Corynebacterium coyleae</name>
    <dbReference type="NCBI Taxonomy" id="53374"/>
    <lineage>
        <taxon>Bacteria</taxon>
        <taxon>Bacillati</taxon>
        <taxon>Actinomycetota</taxon>
        <taxon>Actinomycetes</taxon>
        <taxon>Mycobacteriales</taxon>
        <taxon>Corynebacteriaceae</taxon>
        <taxon>Corynebacterium</taxon>
    </lineage>
</organism>
<dbReference type="Proteomes" id="UP000683520">
    <property type="component" value="Chromosome"/>
</dbReference>
<protein>
    <submittedName>
        <fullName evidence="1">Uncharacterized protein</fullName>
    </submittedName>
</protein>
<dbReference type="RefSeq" id="WP_092101718.1">
    <property type="nucleotide sequence ID" value="NZ_CP047198.1"/>
</dbReference>
<evidence type="ECO:0000313" key="2">
    <source>
        <dbReference type="Proteomes" id="UP000683520"/>
    </source>
</evidence>
<proteinExistence type="predicted"/>
<keyword evidence="2" id="KW-1185">Reference proteome</keyword>
<name>A0ABX8KT88_9CORY</name>
<gene>
    <name evidence="1" type="ORF">I6L55_08170</name>
</gene>
<evidence type="ECO:0000313" key="1">
    <source>
        <dbReference type="EMBL" id="QXB17868.1"/>
    </source>
</evidence>
<accession>A0ABX8KT88</accession>
<reference evidence="1 2" key="1">
    <citation type="submission" date="2021-06" db="EMBL/GenBank/DDBJ databases">
        <title>FDA dAtabase for Regulatory Grade micrObial Sequences (FDA-ARGOS): Supporting development and validation of Infectious Disease Dx tests.</title>
        <authorList>
            <person name="Sproer C."/>
            <person name="Gronow S."/>
            <person name="Severitt S."/>
            <person name="Schroder I."/>
            <person name="Tallon L."/>
            <person name="Sadzewicz L."/>
            <person name="Zhao X."/>
            <person name="Boylan J."/>
            <person name="Ott S."/>
            <person name="Bowen H."/>
            <person name="Vavikolanu K."/>
            <person name="Mehta A."/>
            <person name="Aluvathingal J."/>
            <person name="Nadendla S."/>
            <person name="Lowell S."/>
            <person name="Myers T."/>
            <person name="Yan Y."/>
        </authorList>
    </citation>
    <scope>NUCLEOTIDE SEQUENCE [LARGE SCALE GENOMIC DNA]</scope>
    <source>
        <strain evidence="1 2">FDAARGOS 1425</strain>
    </source>
</reference>
<dbReference type="EMBL" id="CP077302">
    <property type="protein sequence ID" value="QXB17868.1"/>
    <property type="molecule type" value="Genomic_DNA"/>
</dbReference>